<proteinExistence type="predicted"/>
<gene>
    <name evidence="1" type="ORF">NQ176_g6256</name>
</gene>
<keyword evidence="2" id="KW-1185">Reference proteome</keyword>
<dbReference type="Proteomes" id="UP001143910">
    <property type="component" value="Unassembled WGS sequence"/>
</dbReference>
<protein>
    <submittedName>
        <fullName evidence="1">Uncharacterized protein</fullName>
    </submittedName>
</protein>
<evidence type="ECO:0000313" key="2">
    <source>
        <dbReference type="Proteomes" id="UP001143910"/>
    </source>
</evidence>
<evidence type="ECO:0000313" key="1">
    <source>
        <dbReference type="EMBL" id="KAJ2974054.1"/>
    </source>
</evidence>
<accession>A0ACC1N4Q3</accession>
<comment type="caution">
    <text evidence="1">The sequence shown here is derived from an EMBL/GenBank/DDBJ whole genome shotgun (WGS) entry which is preliminary data.</text>
</comment>
<dbReference type="EMBL" id="JANJQO010000881">
    <property type="protein sequence ID" value="KAJ2974054.1"/>
    <property type="molecule type" value="Genomic_DNA"/>
</dbReference>
<sequence length="415" mass="46022">MMVGRARRKWTAQEDAVLRAVVSAAQAESRPLLWRELAKDIPGRSNKDCRRRWWNSLADGTAKGLWSQEEDAKLIQAVSNLGTNWRVVAQHVGSRTPDQCSSHWTQVLDPEINHCDWTCTEDDQLILEVRAHGTNWTTISTFHHPRRTTLALKNRYSTLRLKNENKRKRRRTSPSLLPLTGQSPCENVPALKTNSNQSSPSHASSPYPDYDGIIGEESSENGSYELSGSDLLDDEMDGLTTGASTMGSVTSADLDMAIDWSRLMDSNCGLSGHPDFPDWSTVPQLWQKDMELPNYEQLLSSEPSMSTADDDPFRLLGDPWALCTETLEADYGYGSSHGLSPIASISPSPQDSIKLQQQSASDANPLDSAIECCSFLEPYQLSLDMACHKDELGSLMSVFVRPDATFAIIGQAEDQ</sequence>
<reference evidence="1" key="1">
    <citation type="submission" date="2022-08" db="EMBL/GenBank/DDBJ databases">
        <title>Genome Sequence of Lecanicillium fungicola.</title>
        <authorList>
            <person name="Buettner E."/>
        </authorList>
    </citation>
    <scope>NUCLEOTIDE SEQUENCE</scope>
    <source>
        <strain evidence="1">Babe33</strain>
    </source>
</reference>
<organism evidence="1 2">
    <name type="scientific">Zarea fungicola</name>
    <dbReference type="NCBI Taxonomy" id="93591"/>
    <lineage>
        <taxon>Eukaryota</taxon>
        <taxon>Fungi</taxon>
        <taxon>Dikarya</taxon>
        <taxon>Ascomycota</taxon>
        <taxon>Pezizomycotina</taxon>
        <taxon>Sordariomycetes</taxon>
        <taxon>Hypocreomycetidae</taxon>
        <taxon>Hypocreales</taxon>
        <taxon>Cordycipitaceae</taxon>
        <taxon>Zarea</taxon>
    </lineage>
</organism>
<name>A0ACC1N4Q3_9HYPO</name>